<reference evidence="1 2" key="1">
    <citation type="submission" date="2024-04" db="EMBL/GenBank/DDBJ databases">
        <authorList>
            <person name="Fracassetti M."/>
        </authorList>
    </citation>
    <scope>NUCLEOTIDE SEQUENCE [LARGE SCALE GENOMIC DNA]</scope>
</reference>
<dbReference type="AlphaFoldDB" id="A0AAV2E6Z7"/>
<name>A0AAV2E6Z7_9ROSI</name>
<protein>
    <submittedName>
        <fullName evidence="1">Uncharacterized protein</fullName>
    </submittedName>
</protein>
<gene>
    <name evidence="1" type="ORF">LTRI10_LOCUS22850</name>
</gene>
<accession>A0AAV2E6Z7</accession>
<evidence type="ECO:0000313" key="1">
    <source>
        <dbReference type="EMBL" id="CAL1381472.1"/>
    </source>
</evidence>
<dbReference type="Proteomes" id="UP001497516">
    <property type="component" value="Chromosome 4"/>
</dbReference>
<organism evidence="1 2">
    <name type="scientific">Linum trigynum</name>
    <dbReference type="NCBI Taxonomy" id="586398"/>
    <lineage>
        <taxon>Eukaryota</taxon>
        <taxon>Viridiplantae</taxon>
        <taxon>Streptophyta</taxon>
        <taxon>Embryophyta</taxon>
        <taxon>Tracheophyta</taxon>
        <taxon>Spermatophyta</taxon>
        <taxon>Magnoliopsida</taxon>
        <taxon>eudicotyledons</taxon>
        <taxon>Gunneridae</taxon>
        <taxon>Pentapetalae</taxon>
        <taxon>rosids</taxon>
        <taxon>fabids</taxon>
        <taxon>Malpighiales</taxon>
        <taxon>Linaceae</taxon>
        <taxon>Linum</taxon>
    </lineage>
</organism>
<evidence type="ECO:0000313" key="2">
    <source>
        <dbReference type="Proteomes" id="UP001497516"/>
    </source>
</evidence>
<sequence length="100" mass="11322">MIAGQELVGQGVPGGDLPRRSVVQPHLGLFVQSEWKVTKPNGVLRDPIDLDRINQLMEPTQVLAWALSYLLVKGHRTLQHYDDTHLHLKVFGNNMRMLDT</sequence>
<dbReference type="EMBL" id="OZ034817">
    <property type="protein sequence ID" value="CAL1381472.1"/>
    <property type="molecule type" value="Genomic_DNA"/>
</dbReference>
<keyword evidence="2" id="KW-1185">Reference proteome</keyword>
<proteinExistence type="predicted"/>